<name>S5VV83_9CAUD</name>
<sequence length="268" mass="30040">MGIYLRVTDQALIDAVSNMRGNTTLVQDKTLLELCKAASHVHYENGEPVGLLVDHTMRKSELTAHSLEGLVLRRDDVPCFGRLCSLYVPNRRTIIGKEIASIMDAISQSSRVARYAVDLVAPRIKSKIAIDDFQFDYRAQARVHFIAGNLYIGMAGVSIVKHVYDVGHGVELIERAEYRAAVKQHQVSAHNHLFNENDSLVHRAKAALDPFLPLDLAVVSSLLTDIYQRVIVKPKDIAHYIPHVLLERELMYVYASLVAILHAFYGVE</sequence>
<proteinExistence type="predicted"/>
<organism evidence="1 2">
    <name type="scientific">Pseudomonas phage PaBG</name>
    <dbReference type="NCBI Taxonomy" id="1335230"/>
    <lineage>
        <taxon>Viruses</taxon>
        <taxon>Duplodnaviria</taxon>
        <taxon>Heunggongvirae</taxon>
        <taxon>Uroviricota</taxon>
        <taxon>Caudoviricetes</taxon>
        <taxon>Baikalvirus</taxon>
        <taxon>Baikalvirus PaBG</taxon>
    </lineage>
</organism>
<gene>
    <name evidence="1" type="ORF">PaBG_00158</name>
</gene>
<evidence type="ECO:0000313" key="1">
    <source>
        <dbReference type="EMBL" id="AGS82042.1"/>
    </source>
</evidence>
<dbReference type="Proteomes" id="UP000015545">
    <property type="component" value="Segment"/>
</dbReference>
<protein>
    <submittedName>
        <fullName evidence="1">Uncharacterized protein</fullName>
    </submittedName>
</protein>
<reference evidence="1 2" key="1">
    <citation type="journal article" date="2014" name="Genome Announc.">
        <title>Complete Genome Sequence of the Novel Giant Pseudomonas Phage PaBG.</title>
        <authorList>
            <person name="Sykilinda N.N."/>
            <person name="Bondar A.A."/>
            <person name="Gorshkova A.S."/>
            <person name="Kurochkina L.P."/>
            <person name="Kulikov E.E."/>
            <person name="Shneider M.M."/>
            <person name="Kadykov V.A."/>
            <person name="Solovjeva N.V."/>
            <person name="Kabilov M.R."/>
            <person name="Mesyanzhinov V.V."/>
            <person name="Vlassov V.V."/>
            <person name="Drukker V.V."/>
            <person name="Miroshnikov K.A."/>
        </authorList>
    </citation>
    <scope>NUCLEOTIDE SEQUENCE [LARGE SCALE GENOMIC DNA]</scope>
</reference>
<dbReference type="KEGG" id="vg:16574844"/>
<dbReference type="EMBL" id="KF147891">
    <property type="protein sequence ID" value="AGS82042.1"/>
    <property type="molecule type" value="Genomic_DNA"/>
</dbReference>
<accession>S5VV83</accession>
<keyword evidence="2" id="KW-1185">Reference proteome</keyword>
<dbReference type="RefSeq" id="YP_008433489.1">
    <property type="nucleotide sequence ID" value="NC_022096.1"/>
</dbReference>
<evidence type="ECO:0000313" key="2">
    <source>
        <dbReference type="Proteomes" id="UP000015545"/>
    </source>
</evidence>